<comment type="caution">
    <text evidence="2">The sequence shown here is derived from an EMBL/GenBank/DDBJ whole genome shotgun (WGS) entry which is preliminary data.</text>
</comment>
<keyword evidence="1" id="KW-1133">Transmembrane helix</keyword>
<accession>A0A1F6WLS9</accession>
<dbReference type="InterPro" id="IPR045584">
    <property type="entry name" value="Pilin-like"/>
</dbReference>
<dbReference type="Pfam" id="PF07963">
    <property type="entry name" value="N_methyl"/>
    <property type="match status" value="1"/>
</dbReference>
<evidence type="ECO:0000256" key="1">
    <source>
        <dbReference type="SAM" id="Phobius"/>
    </source>
</evidence>
<dbReference type="AlphaFoldDB" id="A0A1F6WLS9"/>
<evidence type="ECO:0000313" key="2">
    <source>
        <dbReference type="EMBL" id="OGI82872.1"/>
    </source>
</evidence>
<gene>
    <name evidence="2" type="ORF">A3B93_02250</name>
</gene>
<keyword evidence="1" id="KW-0472">Membrane</keyword>
<reference evidence="2 3" key="1">
    <citation type="journal article" date="2016" name="Nat. Commun.">
        <title>Thousands of microbial genomes shed light on interconnected biogeochemical processes in an aquifer system.</title>
        <authorList>
            <person name="Anantharaman K."/>
            <person name="Brown C.T."/>
            <person name="Hug L.A."/>
            <person name="Sharon I."/>
            <person name="Castelle C.J."/>
            <person name="Probst A.J."/>
            <person name="Thomas B.C."/>
            <person name="Singh A."/>
            <person name="Wilkins M.J."/>
            <person name="Karaoz U."/>
            <person name="Brodie E.L."/>
            <person name="Williams K.H."/>
            <person name="Hubbard S.S."/>
            <person name="Banfield J.F."/>
        </authorList>
    </citation>
    <scope>NUCLEOTIDE SEQUENCE [LARGE SCALE GENOMIC DNA]</scope>
</reference>
<dbReference type="Proteomes" id="UP000179880">
    <property type="component" value="Unassembled WGS sequence"/>
</dbReference>
<organism evidence="2 3">
    <name type="scientific">Candidatus Nomurabacteria bacterium RIFCSPHIGHO2_02_FULL_42_24</name>
    <dbReference type="NCBI Taxonomy" id="1801757"/>
    <lineage>
        <taxon>Bacteria</taxon>
        <taxon>Candidatus Nomuraibacteriota</taxon>
    </lineage>
</organism>
<feature type="transmembrane region" description="Helical" evidence="1">
    <location>
        <begin position="6"/>
        <end position="28"/>
    </location>
</feature>
<name>A0A1F6WLS9_9BACT</name>
<evidence type="ECO:0008006" key="4">
    <source>
        <dbReference type="Google" id="ProtNLM"/>
    </source>
</evidence>
<dbReference type="InterPro" id="IPR012902">
    <property type="entry name" value="N_methyl_site"/>
</dbReference>
<dbReference type="SUPFAM" id="SSF54523">
    <property type="entry name" value="Pili subunits"/>
    <property type="match status" value="1"/>
</dbReference>
<evidence type="ECO:0000313" key="3">
    <source>
        <dbReference type="Proteomes" id="UP000179880"/>
    </source>
</evidence>
<proteinExistence type="predicted"/>
<keyword evidence="1" id="KW-0812">Transmembrane</keyword>
<dbReference type="EMBL" id="MFUH01000001">
    <property type="protein sequence ID" value="OGI82872.1"/>
    <property type="molecule type" value="Genomic_DNA"/>
</dbReference>
<protein>
    <recommendedName>
        <fullName evidence="4">General secretion pathway GspH domain-containing protein</fullName>
    </recommendedName>
</protein>
<dbReference type="NCBIfam" id="TIGR02532">
    <property type="entry name" value="IV_pilin_GFxxxE"/>
    <property type="match status" value="1"/>
</dbReference>
<sequence>MARGVTIIEILVVLAIFAIISGVVFFNFRGFNDVMYLERLTHDIASQIEEAKRAAISGEDPASFSGICSSTSKPCKPSYGVHFDQSASPNIISYFRDQDNNSSFDDPNELIRAFNPPTGYSIEDICFDGNAVCPSNELTVVFTRPFPDAALSSPSGPISNMAEIKVISPDGYKRTIAVYITGQVSVR</sequence>